<evidence type="ECO:0000313" key="1">
    <source>
        <dbReference type="EMBL" id="KIV78384.1"/>
    </source>
</evidence>
<dbReference type="Proteomes" id="UP000053599">
    <property type="component" value="Unassembled WGS sequence"/>
</dbReference>
<accession>A0A0D1YC08</accession>
<reference evidence="1 2" key="1">
    <citation type="submission" date="2015-01" db="EMBL/GenBank/DDBJ databases">
        <title>The Genome Sequence of Exophiala sideris CBS121828.</title>
        <authorList>
            <consortium name="The Broad Institute Genomics Platform"/>
            <person name="Cuomo C."/>
            <person name="de Hoog S."/>
            <person name="Gorbushina A."/>
            <person name="Stielow B."/>
            <person name="Teixiera M."/>
            <person name="Abouelleil A."/>
            <person name="Chapman S.B."/>
            <person name="Priest M."/>
            <person name="Young S.K."/>
            <person name="Wortman J."/>
            <person name="Nusbaum C."/>
            <person name="Birren B."/>
        </authorList>
    </citation>
    <scope>NUCLEOTIDE SEQUENCE [LARGE SCALE GENOMIC DNA]</scope>
    <source>
        <strain evidence="1 2">CBS 121828</strain>
    </source>
</reference>
<dbReference type="HOGENOM" id="CLU_1366265_0_0_1"/>
<dbReference type="EMBL" id="KN846954">
    <property type="protein sequence ID" value="KIV78384.1"/>
    <property type="molecule type" value="Genomic_DNA"/>
</dbReference>
<dbReference type="AlphaFoldDB" id="A0A0D1YC08"/>
<proteinExistence type="predicted"/>
<dbReference type="OrthoDB" id="10602570at2759"/>
<evidence type="ECO:0000313" key="2">
    <source>
        <dbReference type="Proteomes" id="UP000053599"/>
    </source>
</evidence>
<sequence>MVRSEAHLMMPSASRVRLVSELSAIYPISVASAASALSPPMLLPVTVRARLGSNRTIAQCASVPEHLEGRARDLLAMNRRLVRGEVDVTIAAVESLARVLNLEMTTYTREVNRAARAARAAPAPIATDSPTTPISNRLLPAPPNAPLMRSLTASATITTATTSLASLKSRIGRIEAATFLGFDDELEARPKAEVEFGDLE</sequence>
<protein>
    <submittedName>
        <fullName evidence="1">Uncharacterized protein</fullName>
    </submittedName>
</protein>
<organism evidence="1 2">
    <name type="scientific">Exophiala sideris</name>
    <dbReference type="NCBI Taxonomy" id="1016849"/>
    <lineage>
        <taxon>Eukaryota</taxon>
        <taxon>Fungi</taxon>
        <taxon>Dikarya</taxon>
        <taxon>Ascomycota</taxon>
        <taxon>Pezizomycotina</taxon>
        <taxon>Eurotiomycetes</taxon>
        <taxon>Chaetothyriomycetidae</taxon>
        <taxon>Chaetothyriales</taxon>
        <taxon>Herpotrichiellaceae</taxon>
        <taxon>Exophiala</taxon>
    </lineage>
</organism>
<gene>
    <name evidence="1" type="ORF">PV11_10106</name>
</gene>
<name>A0A0D1YC08_9EURO</name>